<feature type="transmembrane region" description="Helical" evidence="8">
    <location>
        <begin position="7"/>
        <end position="27"/>
    </location>
</feature>
<reference evidence="9 10" key="1">
    <citation type="journal article" date="2012" name="Fungal Genet. Biol.">
        <title>The genome of the xerotolerant mold Wallemia sebi reveals adaptations to osmotic stress and suggests cryptic sexual reproduction.</title>
        <authorList>
            <person name="Padamsee M."/>
            <person name="Kumar T.K.A."/>
            <person name="Riley R."/>
            <person name="Binder M."/>
            <person name="Boyd A."/>
            <person name="Calvo A.M."/>
            <person name="Furukawa K."/>
            <person name="Hesse C."/>
            <person name="Hohmann S."/>
            <person name="James T.Y."/>
            <person name="LaButti K."/>
            <person name="Lapidus A."/>
            <person name="Lindquist E."/>
            <person name="Lucas S."/>
            <person name="Miller K."/>
            <person name="Shantappa S."/>
            <person name="Grigoriev I.V."/>
            <person name="Hibbett D.S."/>
            <person name="McLaughlin D.J."/>
            <person name="Spatafora J.W."/>
            <person name="Aime M.C."/>
        </authorList>
    </citation>
    <scope>NUCLEOTIDE SEQUENCE [LARGE SCALE GENOMIC DNA]</scope>
    <source>
        <strain evidence="10">ATCC MYA-4683 / CBS 633.66</strain>
    </source>
</reference>
<keyword evidence="2 8" id="KW-0813">Transport</keyword>
<dbReference type="PANTHER" id="PTHR23137">
    <property type="entry name" value="VESICLE TRANSPORT PROTEIN-RELATED"/>
    <property type="match status" value="1"/>
</dbReference>
<evidence type="ECO:0000256" key="2">
    <source>
        <dbReference type="ARBA" id="ARBA00022448"/>
    </source>
</evidence>
<gene>
    <name evidence="9" type="ORF">WALSEDRAFT_68145</name>
</gene>
<dbReference type="OrthoDB" id="73614at2759"/>
<keyword evidence="5 8" id="KW-1133">Transmembrane helix</keyword>
<dbReference type="RefSeq" id="XP_006957372.1">
    <property type="nucleotide sequence ID" value="XM_006957310.1"/>
</dbReference>
<keyword evidence="3 8" id="KW-0812">Transmembrane</keyword>
<keyword evidence="6 8" id="KW-0472">Membrane</keyword>
<comment type="function">
    <text evidence="8">Nonessential protein required for the fusion of transport vesicles derived from the endocytic pathway with the Golgi complex.</text>
</comment>
<dbReference type="InterPro" id="IPR011691">
    <property type="entry name" value="Vesicle_transpt_SFT2"/>
</dbReference>
<dbReference type="eggNOG" id="KOG2887">
    <property type="taxonomic scope" value="Eukaryota"/>
</dbReference>
<sequence length="68" mass="7677">MFKPIRVGATIIFIASVVVVCICSFWLRNAILTIVFVIIELLAYAWYSISYIPYAHSLISKLSSKIIP</sequence>
<keyword evidence="8" id="KW-0333">Golgi apparatus</keyword>
<dbReference type="EMBL" id="JH668227">
    <property type="protein sequence ID" value="EIM22711.1"/>
    <property type="molecule type" value="Genomic_DNA"/>
</dbReference>
<dbReference type="PANTHER" id="PTHR23137:SF6">
    <property type="entry name" value="VESICLE TRANSPORT PROTEIN"/>
    <property type="match status" value="1"/>
</dbReference>
<dbReference type="AlphaFoldDB" id="I4YFG9"/>
<dbReference type="GO" id="GO:0000139">
    <property type="term" value="C:Golgi membrane"/>
    <property type="evidence" value="ECO:0007669"/>
    <property type="project" value="UniProtKB-SubCell"/>
</dbReference>
<comment type="caution">
    <text evidence="8">Lacks conserved residue(s) required for the propagation of feature annotation.</text>
</comment>
<evidence type="ECO:0000256" key="3">
    <source>
        <dbReference type="ARBA" id="ARBA00022692"/>
    </source>
</evidence>
<evidence type="ECO:0000256" key="5">
    <source>
        <dbReference type="ARBA" id="ARBA00022989"/>
    </source>
</evidence>
<dbReference type="HOGENOM" id="CLU_099529_4_0_1"/>
<dbReference type="GO" id="GO:0015031">
    <property type="term" value="P:protein transport"/>
    <property type="evidence" value="ECO:0007669"/>
    <property type="project" value="UniProtKB-KW"/>
</dbReference>
<dbReference type="Pfam" id="PF04178">
    <property type="entry name" value="Got1"/>
    <property type="match status" value="1"/>
</dbReference>
<keyword evidence="4 8" id="KW-0653">Protein transport</keyword>
<dbReference type="InterPro" id="IPR007305">
    <property type="entry name" value="Vesicle_transpt_Got1/SFT2"/>
</dbReference>
<dbReference type="InParanoid" id="I4YFG9"/>
<dbReference type="GeneID" id="18475353"/>
<protein>
    <recommendedName>
        <fullName evidence="8">Protein transport protein SFT2</fullName>
    </recommendedName>
</protein>
<dbReference type="OMA" id="MTINITC"/>
<evidence type="ECO:0000256" key="6">
    <source>
        <dbReference type="ARBA" id="ARBA00023136"/>
    </source>
</evidence>
<dbReference type="GO" id="GO:0016192">
    <property type="term" value="P:vesicle-mediated transport"/>
    <property type="evidence" value="ECO:0007669"/>
    <property type="project" value="InterPro"/>
</dbReference>
<accession>I4YFG9</accession>
<dbReference type="KEGG" id="wse:WALSEDRAFT_68145"/>
<comment type="similarity">
    <text evidence="7 8">Belongs to the SFT2 family.</text>
</comment>
<dbReference type="Proteomes" id="UP000005242">
    <property type="component" value="Unassembled WGS sequence"/>
</dbReference>
<evidence type="ECO:0000256" key="1">
    <source>
        <dbReference type="ARBA" id="ARBA00004141"/>
    </source>
</evidence>
<evidence type="ECO:0000313" key="10">
    <source>
        <dbReference type="Proteomes" id="UP000005242"/>
    </source>
</evidence>
<proteinExistence type="inferred from homology"/>
<evidence type="ECO:0000313" key="9">
    <source>
        <dbReference type="EMBL" id="EIM22711.1"/>
    </source>
</evidence>
<evidence type="ECO:0000256" key="4">
    <source>
        <dbReference type="ARBA" id="ARBA00022927"/>
    </source>
</evidence>
<name>I4YFG9_WALMC</name>
<evidence type="ECO:0000256" key="8">
    <source>
        <dbReference type="RuleBase" id="RU363111"/>
    </source>
</evidence>
<organism evidence="9 10">
    <name type="scientific">Wallemia mellicola (strain ATCC MYA-4683 / CBS 633.66)</name>
    <name type="common">Wallemia sebi (CBS 633.66)</name>
    <dbReference type="NCBI Taxonomy" id="671144"/>
    <lineage>
        <taxon>Eukaryota</taxon>
        <taxon>Fungi</taxon>
        <taxon>Dikarya</taxon>
        <taxon>Basidiomycota</taxon>
        <taxon>Wallemiomycotina</taxon>
        <taxon>Wallemiomycetes</taxon>
        <taxon>Wallemiales</taxon>
        <taxon>Wallemiaceae</taxon>
        <taxon>Wallemia</taxon>
    </lineage>
</organism>
<dbReference type="STRING" id="671144.I4YFG9"/>
<feature type="transmembrane region" description="Helical" evidence="8">
    <location>
        <begin position="33"/>
        <end position="54"/>
    </location>
</feature>
<comment type="subcellular location">
    <subcellularLocation>
        <location evidence="8">Golgi apparatus membrane</location>
        <topology evidence="8">Multi-pass membrane protein</topology>
    </subcellularLocation>
    <subcellularLocation>
        <location evidence="1">Membrane</location>
        <topology evidence="1">Multi-pass membrane protein</topology>
    </subcellularLocation>
</comment>
<keyword evidence="10" id="KW-1185">Reference proteome</keyword>
<evidence type="ECO:0000256" key="7">
    <source>
        <dbReference type="ARBA" id="ARBA00025800"/>
    </source>
</evidence>